<evidence type="ECO:0000313" key="4">
    <source>
        <dbReference type="Proteomes" id="UP001152797"/>
    </source>
</evidence>
<dbReference type="GO" id="GO:0016829">
    <property type="term" value="F:lyase activity"/>
    <property type="evidence" value="ECO:0007669"/>
    <property type="project" value="UniProtKB-KW"/>
</dbReference>
<reference evidence="1" key="1">
    <citation type="submission" date="2022-10" db="EMBL/GenBank/DDBJ databases">
        <authorList>
            <person name="Chen Y."/>
            <person name="Dougan E. K."/>
            <person name="Chan C."/>
            <person name="Rhodes N."/>
            <person name="Thang M."/>
        </authorList>
    </citation>
    <scope>NUCLEOTIDE SEQUENCE</scope>
</reference>
<dbReference type="EMBL" id="CAMXCT030000430">
    <property type="protein sequence ID" value="CAL4766012.1"/>
    <property type="molecule type" value="Genomic_DNA"/>
</dbReference>
<proteinExistence type="predicted"/>
<accession>A0A9P1BU40</accession>
<dbReference type="EMBL" id="CAMXCT010000430">
    <property type="protein sequence ID" value="CAI3978700.1"/>
    <property type="molecule type" value="Genomic_DNA"/>
</dbReference>
<dbReference type="Proteomes" id="UP001152797">
    <property type="component" value="Unassembled WGS sequence"/>
</dbReference>
<keyword evidence="4" id="KW-1185">Reference proteome</keyword>
<gene>
    <name evidence="1" type="ORF">C1SCF055_LOCUS6716</name>
</gene>
<protein>
    <submittedName>
        <fullName evidence="3">DNA polymerase beta (5'-deoxyribose-phospha te lyase) (AP lyase)</fullName>
    </submittedName>
</protein>
<comment type="caution">
    <text evidence="1">The sequence shown here is derived from an EMBL/GenBank/DDBJ whole genome shotgun (WGS) entry which is preliminary data.</text>
</comment>
<evidence type="ECO:0000313" key="2">
    <source>
        <dbReference type="EMBL" id="CAL1132075.1"/>
    </source>
</evidence>
<dbReference type="AlphaFoldDB" id="A0A9P1BU40"/>
<sequence>MSGIGGTIVDKPMVRKEKDELAGKFRFGKTILITDLNYKCQANSGGTTNIQYGLDEMGYVVTVVDINSFKSVTRAQKFLDAVEHLIKSVMPNITAEENGRQVGDETDLCVTLQRSKISWYPIGHSGSRHRLSRHPEKLRNHGYN</sequence>
<organism evidence="1">
    <name type="scientific">Cladocopium goreaui</name>
    <dbReference type="NCBI Taxonomy" id="2562237"/>
    <lineage>
        <taxon>Eukaryota</taxon>
        <taxon>Sar</taxon>
        <taxon>Alveolata</taxon>
        <taxon>Dinophyceae</taxon>
        <taxon>Suessiales</taxon>
        <taxon>Symbiodiniaceae</taxon>
        <taxon>Cladocopium</taxon>
    </lineage>
</organism>
<dbReference type="EMBL" id="CAMXCT020000430">
    <property type="protein sequence ID" value="CAL1132075.1"/>
    <property type="molecule type" value="Genomic_DNA"/>
</dbReference>
<evidence type="ECO:0000313" key="3">
    <source>
        <dbReference type="EMBL" id="CAL4766012.1"/>
    </source>
</evidence>
<evidence type="ECO:0000313" key="1">
    <source>
        <dbReference type="EMBL" id="CAI3978700.1"/>
    </source>
</evidence>
<keyword evidence="3" id="KW-0456">Lyase</keyword>
<name>A0A9P1BU40_9DINO</name>
<reference evidence="2" key="2">
    <citation type="submission" date="2024-04" db="EMBL/GenBank/DDBJ databases">
        <authorList>
            <person name="Chen Y."/>
            <person name="Shah S."/>
            <person name="Dougan E. K."/>
            <person name="Thang M."/>
            <person name="Chan C."/>
        </authorList>
    </citation>
    <scope>NUCLEOTIDE SEQUENCE [LARGE SCALE GENOMIC DNA]</scope>
</reference>